<gene>
    <name evidence="2" type="ORF">F2Q68_00011642</name>
    <name evidence="1" type="ORF">F2Q70_00018378</name>
</gene>
<sequence>MRLINDLPYDFMSYPHSISLMRRRKLMCLLIDLQPISSTRLTSLEKMDT</sequence>
<evidence type="ECO:0000313" key="1">
    <source>
        <dbReference type="EMBL" id="KAF2561520.1"/>
    </source>
</evidence>
<organism evidence="1">
    <name type="scientific">Brassica cretica</name>
    <name type="common">Mustard</name>
    <dbReference type="NCBI Taxonomy" id="69181"/>
    <lineage>
        <taxon>Eukaryota</taxon>
        <taxon>Viridiplantae</taxon>
        <taxon>Streptophyta</taxon>
        <taxon>Embryophyta</taxon>
        <taxon>Tracheophyta</taxon>
        <taxon>Spermatophyta</taxon>
        <taxon>Magnoliopsida</taxon>
        <taxon>eudicotyledons</taxon>
        <taxon>Gunneridae</taxon>
        <taxon>Pentapetalae</taxon>
        <taxon>rosids</taxon>
        <taxon>malvids</taxon>
        <taxon>Brassicales</taxon>
        <taxon>Brassicaceae</taxon>
        <taxon>Brassiceae</taxon>
        <taxon>Brassica</taxon>
    </lineage>
</organism>
<protein>
    <submittedName>
        <fullName evidence="1">Uncharacterized protein</fullName>
    </submittedName>
</protein>
<proteinExistence type="predicted"/>
<accession>A0A8S9HVQ8</accession>
<dbReference type="EMBL" id="QGKW02000717">
    <property type="protein sequence ID" value="KAF2598622.1"/>
    <property type="molecule type" value="Genomic_DNA"/>
</dbReference>
<comment type="caution">
    <text evidence="1">The sequence shown here is derived from an EMBL/GenBank/DDBJ whole genome shotgun (WGS) entry which is preliminary data.</text>
</comment>
<dbReference type="EMBL" id="QGKY02001250">
    <property type="protein sequence ID" value="KAF2561520.1"/>
    <property type="molecule type" value="Genomic_DNA"/>
</dbReference>
<name>A0A8S9HVQ8_BRACR</name>
<dbReference type="Proteomes" id="UP000712281">
    <property type="component" value="Unassembled WGS sequence"/>
</dbReference>
<dbReference type="AlphaFoldDB" id="A0A8S9HVQ8"/>
<reference evidence="1" key="1">
    <citation type="submission" date="2019-12" db="EMBL/GenBank/DDBJ databases">
        <title>Genome sequencing and annotation of Brassica cretica.</title>
        <authorList>
            <person name="Studholme D.J."/>
            <person name="Sarris P.F."/>
        </authorList>
    </citation>
    <scope>NUCLEOTIDE SEQUENCE</scope>
    <source>
        <strain evidence="2">PFS-001/15</strain>
        <strain evidence="1">PFS-102/07</strain>
        <tissue evidence="1">Leaf</tissue>
    </source>
</reference>
<evidence type="ECO:0000313" key="2">
    <source>
        <dbReference type="EMBL" id="KAF2598622.1"/>
    </source>
</evidence>